<dbReference type="InterPro" id="IPR032856">
    <property type="entry name" value="GDE_N_bis"/>
</dbReference>
<dbReference type="Pfam" id="PF14742">
    <property type="entry name" value="GDE_N_bis"/>
    <property type="match status" value="1"/>
</dbReference>
<accession>A0ABU2WHI4</accession>
<dbReference type="InterPro" id="IPR054491">
    <property type="entry name" value="MGH1-like_GH"/>
</dbReference>
<dbReference type="Gene3D" id="1.50.10.10">
    <property type="match status" value="1"/>
</dbReference>
<dbReference type="InterPro" id="IPR008928">
    <property type="entry name" value="6-hairpin_glycosidase_sf"/>
</dbReference>
<dbReference type="SUPFAM" id="SSF48208">
    <property type="entry name" value="Six-hairpin glycosidases"/>
    <property type="match status" value="1"/>
</dbReference>
<dbReference type="Pfam" id="PF22422">
    <property type="entry name" value="MGH1-like_GH"/>
    <property type="match status" value="1"/>
</dbReference>
<feature type="domain" description="Putative glycogen debranching enzyme N-terminal" evidence="1">
    <location>
        <begin position="27"/>
        <end position="219"/>
    </location>
</feature>
<dbReference type="EMBL" id="JAVRIC010000009">
    <property type="protein sequence ID" value="MDT0497333.1"/>
    <property type="molecule type" value="Genomic_DNA"/>
</dbReference>
<keyword evidence="4" id="KW-1185">Reference proteome</keyword>
<evidence type="ECO:0000313" key="3">
    <source>
        <dbReference type="EMBL" id="MDT0497333.1"/>
    </source>
</evidence>
<evidence type="ECO:0000259" key="2">
    <source>
        <dbReference type="Pfam" id="PF22422"/>
    </source>
</evidence>
<comment type="caution">
    <text evidence="3">The sequence shown here is derived from an EMBL/GenBank/DDBJ whole genome shotgun (WGS) entry which is preliminary data.</text>
</comment>
<sequence length="716" mass="78825">MDDLIHVNERWYVSATSPRADARTRVLKHGDAFAVFDRLGDIQPAGLGEQGLYRDGTRFLSRLEFSVSGVPLLLLNSAVSRDNNAFSVDLTLPEITAPGGGIPRDSVHIRRSKQLCDGVLYETVELMNYAHEPVNLQLALNLAADYSDIFEVRGQTRAQRGTALPTALSGDGLRLGYRGLDARPRYTQVRFDPVPDRLVEDGAGFDLVLQPREPMVLRWSVACDLDAPAEHAASATCPPPAQANGSRLGRMLYSSNEQFNEWLGRSASDLDLLVSQTPYGPYPYAGVPWFSTAFGRDGIITALQTLWLWPELARGVLHYLAAHQSQQLDRSREAQPGKILHEMRGGEMAALREIPFGSYYGTADATPLFVVLAAEYHGRTGDEATLRALWPAVEAALDWIDRYGDVDGDGFVEYQRQTADGLEQQGWKDSFDSISHADGAPAEGAIALCEVQAYVYAARCGAARLARALGQHERAVQLEAAAAQLRRRFNEAFWCEDIGSYALALDGRKQACRVRASNAGHALWAGIAEPAQAATLAKTLLAPGSFSGWGLRTLAEREARYNPMSYHNGSVWPHDNAIVMAGLARYGFHDEALRLLTGLFDASLNMELMRLPELFCGFPRRDGEGPTLYPVACAPQAWAAGSVFQMLQNCLGLSFSLDPPQLRFERPRLPVWIDTLEIRDLPMGEARIDLALRRHENDVSVNILRQSAPLQVAVLI</sequence>
<feature type="domain" description="Mannosylglycerate hydrolase MGH1-like glycoside hydrolase" evidence="2">
    <location>
        <begin position="301"/>
        <end position="601"/>
    </location>
</feature>
<gene>
    <name evidence="3" type="ORF">RM530_08140</name>
</gene>
<evidence type="ECO:0000259" key="1">
    <source>
        <dbReference type="Pfam" id="PF14742"/>
    </source>
</evidence>
<dbReference type="RefSeq" id="WP_311364727.1">
    <property type="nucleotide sequence ID" value="NZ_JAVRIC010000009.1"/>
</dbReference>
<reference evidence="3 4" key="1">
    <citation type="submission" date="2023-09" db="EMBL/GenBank/DDBJ databases">
        <authorList>
            <person name="Rey-Velasco X."/>
        </authorList>
    </citation>
    <scope>NUCLEOTIDE SEQUENCE [LARGE SCALE GENOMIC DNA]</scope>
    <source>
        <strain evidence="3 4">W345</strain>
    </source>
</reference>
<dbReference type="Proteomes" id="UP001254608">
    <property type="component" value="Unassembled WGS sequence"/>
</dbReference>
<name>A0ABU2WHI4_9GAMM</name>
<evidence type="ECO:0000313" key="4">
    <source>
        <dbReference type="Proteomes" id="UP001254608"/>
    </source>
</evidence>
<protein>
    <submittedName>
        <fullName evidence="3">Amylo-alpha-1,6-glucosidase</fullName>
    </submittedName>
</protein>
<organism evidence="3 4">
    <name type="scientific">Banduia mediterranea</name>
    <dbReference type="NCBI Taxonomy" id="3075609"/>
    <lineage>
        <taxon>Bacteria</taxon>
        <taxon>Pseudomonadati</taxon>
        <taxon>Pseudomonadota</taxon>
        <taxon>Gammaproteobacteria</taxon>
        <taxon>Nevskiales</taxon>
        <taxon>Algiphilaceae</taxon>
        <taxon>Banduia</taxon>
    </lineage>
</organism>
<dbReference type="InterPro" id="IPR012341">
    <property type="entry name" value="6hp_glycosidase-like_sf"/>
</dbReference>
<proteinExistence type="predicted"/>